<gene>
    <name evidence="2" type="ORF">CDEB00056_LOCUS18403</name>
</gene>
<proteinExistence type="inferred from homology"/>
<reference evidence="2" key="1">
    <citation type="submission" date="2021-01" db="EMBL/GenBank/DDBJ databases">
        <authorList>
            <person name="Corre E."/>
            <person name="Pelletier E."/>
            <person name="Niang G."/>
            <person name="Scheremetjew M."/>
            <person name="Finn R."/>
            <person name="Kale V."/>
            <person name="Holt S."/>
            <person name="Cochrane G."/>
            <person name="Meng A."/>
            <person name="Brown T."/>
            <person name="Cohen L."/>
        </authorList>
    </citation>
    <scope>NUCLEOTIDE SEQUENCE</scope>
    <source>
        <strain evidence="2">MM31A-1</strain>
    </source>
</reference>
<dbReference type="InterPro" id="IPR043127">
    <property type="entry name" value="Sec-1-like_dom3a"/>
</dbReference>
<dbReference type="Pfam" id="PF00995">
    <property type="entry name" value="Sec1"/>
    <property type="match status" value="1"/>
</dbReference>
<evidence type="ECO:0008006" key="3">
    <source>
        <dbReference type="Google" id="ProtNLM"/>
    </source>
</evidence>
<comment type="similarity">
    <text evidence="1">Belongs to the STXBP/unc-18/SEC1 family.</text>
</comment>
<dbReference type="EMBL" id="HBIO01023938">
    <property type="protein sequence ID" value="CAE0473550.1"/>
    <property type="molecule type" value="Transcribed_RNA"/>
</dbReference>
<dbReference type="GO" id="GO:0016192">
    <property type="term" value="P:vesicle-mediated transport"/>
    <property type="evidence" value="ECO:0007669"/>
    <property type="project" value="InterPro"/>
</dbReference>
<dbReference type="PIRSF" id="PIRSF005715">
    <property type="entry name" value="VPS45_Sec1"/>
    <property type="match status" value="1"/>
</dbReference>
<dbReference type="PANTHER" id="PTHR11679">
    <property type="entry name" value="VESICLE PROTEIN SORTING-ASSOCIATED"/>
    <property type="match status" value="1"/>
</dbReference>
<dbReference type="Gene3D" id="3.40.50.1910">
    <property type="match status" value="1"/>
</dbReference>
<dbReference type="InterPro" id="IPR043154">
    <property type="entry name" value="Sec-1-like_dom1"/>
</dbReference>
<name>A0A7S3QDU7_9STRA</name>
<dbReference type="InterPro" id="IPR027482">
    <property type="entry name" value="Sec1-like_dom2"/>
</dbReference>
<organism evidence="2">
    <name type="scientific">Chaetoceros debilis</name>
    <dbReference type="NCBI Taxonomy" id="122233"/>
    <lineage>
        <taxon>Eukaryota</taxon>
        <taxon>Sar</taxon>
        <taxon>Stramenopiles</taxon>
        <taxon>Ochrophyta</taxon>
        <taxon>Bacillariophyta</taxon>
        <taxon>Coscinodiscophyceae</taxon>
        <taxon>Chaetocerotophycidae</taxon>
        <taxon>Chaetocerotales</taxon>
        <taxon>Chaetocerotaceae</taxon>
        <taxon>Chaetoceros</taxon>
    </lineage>
</organism>
<dbReference type="Gene3D" id="1.25.40.60">
    <property type="match status" value="1"/>
</dbReference>
<dbReference type="InterPro" id="IPR001619">
    <property type="entry name" value="Sec1-like"/>
</dbReference>
<dbReference type="Gene3D" id="3.90.830.10">
    <property type="entry name" value="Syntaxin Binding Protein 1, Chain A, domain 2"/>
    <property type="match status" value="1"/>
</dbReference>
<dbReference type="Gene3D" id="3.40.50.2060">
    <property type="match status" value="1"/>
</dbReference>
<dbReference type="SUPFAM" id="SSF56815">
    <property type="entry name" value="Sec1/munc18-like (SM) proteins"/>
    <property type="match status" value="1"/>
</dbReference>
<dbReference type="AlphaFoldDB" id="A0A7S3QDU7"/>
<sequence>MPSYSIKERLNHGSSGPTTVPVEGLLPIVQERLQKEVFDKCSEKWKGDMLMVVDQASVRIISSAFGMYKLMENRVYLVEQLWRPRAPYRKSAPIYFLTPSEDSINRLVADWTPSTKRKEALYADAIFVYFTSALSDELFAKIKACKPLLKRLRALGELNIDFIASQTRSFHLDMNSTEYFGQLYNGGNSLANNASPSWTEHKIAEKLVTVCASLNEYPHIRYKASSRIGTSVARLFNEKFTNFIGTNSKWWYHGDTNHTEKGRATLMILSRSDDCLSPLIHEFTYEAMVHDLLNVEDDKITFQTEKTNASTNTNTPAPAVGNGGEANPQKDALLNENDNLWVELRAKHIADVIQILSTRIRDIVNSNTSVALNTKANNAKSLSLNQMAKALKALPEYREVMSKLSQHMHISHQCMSIFKKINLLDLSELEQTLATGLNDEGRPAKVVEMVEEVVGHLNAMPDSASRFRLLAIFIVSQKGLKPGDQSRLFTAANLEEEESMALGNLDVLGIPLIQGMTGTRMSKLGGERLVQRDSIADSGSEYSSSRYACTLKDVLSKMAHNELSFDEYPSIYPMPEESMVSTGSGGVGSGKSSVSASGIASVRGKTSSKFKSYSSSTSAVKKIDGSRQIVFMAGGACYSELRAANELMEKGGPEVILGSTHFIDPSTFVKSIASLK</sequence>
<evidence type="ECO:0000313" key="2">
    <source>
        <dbReference type="EMBL" id="CAE0473550.1"/>
    </source>
</evidence>
<protein>
    <recommendedName>
        <fullName evidence="3">Sec1-like protein</fullName>
    </recommendedName>
</protein>
<evidence type="ECO:0000256" key="1">
    <source>
        <dbReference type="ARBA" id="ARBA00009884"/>
    </source>
</evidence>
<dbReference type="InterPro" id="IPR036045">
    <property type="entry name" value="Sec1-like_sf"/>
</dbReference>
<accession>A0A7S3QDU7</accession>